<keyword evidence="3" id="KW-1185">Reference proteome</keyword>
<feature type="repeat" description="WD" evidence="1">
    <location>
        <begin position="1"/>
        <end position="46"/>
    </location>
</feature>
<dbReference type="InterPro" id="IPR015943">
    <property type="entry name" value="WD40/YVTN_repeat-like_dom_sf"/>
</dbReference>
<dbReference type="PROSITE" id="PS50082">
    <property type="entry name" value="WD_REPEATS_2"/>
    <property type="match status" value="1"/>
</dbReference>
<dbReference type="Pfam" id="PF00400">
    <property type="entry name" value="WD40"/>
    <property type="match status" value="2"/>
</dbReference>
<comment type="caution">
    <text evidence="2">The sequence shown here is derived from an EMBL/GenBank/DDBJ whole genome shotgun (WGS) entry which is preliminary data.</text>
</comment>
<dbReference type="Proteomes" id="UP000305282">
    <property type="component" value="Unassembled WGS sequence"/>
</dbReference>
<dbReference type="AlphaFoldDB" id="A0A4V3Z062"/>
<dbReference type="InterPro" id="IPR011044">
    <property type="entry name" value="Quino_amine_DH_bsu"/>
</dbReference>
<organism evidence="2 3">
    <name type="scientific">Candidatus Frankia alpina</name>
    <dbReference type="NCBI Taxonomy" id="2699483"/>
    <lineage>
        <taxon>Bacteria</taxon>
        <taxon>Bacillati</taxon>
        <taxon>Actinomycetota</taxon>
        <taxon>Actinomycetes</taxon>
        <taxon>Frankiales</taxon>
        <taxon>Frankiaceae</taxon>
        <taxon>Frankia</taxon>
    </lineage>
</organism>
<evidence type="ECO:0000256" key="1">
    <source>
        <dbReference type="PROSITE-ProRule" id="PRU00221"/>
    </source>
</evidence>
<evidence type="ECO:0000313" key="2">
    <source>
        <dbReference type="EMBL" id="THJ45702.1"/>
    </source>
</evidence>
<evidence type="ECO:0000313" key="3">
    <source>
        <dbReference type="Proteomes" id="UP000305282"/>
    </source>
</evidence>
<dbReference type="Gene3D" id="2.130.10.10">
    <property type="entry name" value="YVTN repeat-like/Quinoprotein amine dehydrogenase"/>
    <property type="match status" value="1"/>
</dbReference>
<sequence length="93" mass="9231">MVGHADPVRALVALPLASGRTLLASAGDYDGTVRLWDPTTGRPVDTPFSGRSGSVNALTAVPLSGGRTLLASAGQDGAVLVWAPAASGTPPVP</sequence>
<protein>
    <submittedName>
        <fullName evidence="2">Uncharacterized protein</fullName>
    </submittedName>
</protein>
<dbReference type="OrthoDB" id="414967at2"/>
<name>A0A4V3Z062_9ACTN</name>
<dbReference type="SUPFAM" id="SSF50969">
    <property type="entry name" value="YVTN repeat-like/Quinoprotein amine dehydrogenase"/>
    <property type="match status" value="1"/>
</dbReference>
<dbReference type="EMBL" id="SSXH01000695">
    <property type="protein sequence ID" value="THJ45702.1"/>
    <property type="molecule type" value="Genomic_DNA"/>
</dbReference>
<proteinExistence type="predicted"/>
<accession>A0A4V3Z062</accession>
<gene>
    <name evidence="2" type="ORF">E7Y31_19775</name>
</gene>
<dbReference type="RefSeq" id="WP_136449334.1">
    <property type="nucleotide sequence ID" value="NZ_CADCWT010000199.1"/>
</dbReference>
<keyword evidence="1" id="KW-0853">WD repeat</keyword>
<dbReference type="InterPro" id="IPR001680">
    <property type="entry name" value="WD40_rpt"/>
</dbReference>
<reference evidence="2 3" key="1">
    <citation type="submission" date="2019-04" db="EMBL/GenBank/DDBJ databases">
        <title>Draft genome sequences for three unisolated Alnus-infective Frankia Sp+ strains, AgTrS, AiOr and AvVan, the first sequenced Frankia strains able to sporulate in-planta.</title>
        <authorList>
            <person name="Bethencourt L."/>
            <person name="Vautrin F."/>
            <person name="Taib N."/>
            <person name="Dubost A."/>
            <person name="Castro-Garcia L."/>
            <person name="Imbaud O."/>
            <person name="Abrouk D."/>
            <person name="Fournier P."/>
            <person name="Briolay J."/>
            <person name="Nguyen A."/>
            <person name="Normand P."/>
            <person name="Fernandez M.P."/>
            <person name="Brochier-Armanet C."/>
            <person name="Herrera-Belaroussi A."/>
        </authorList>
    </citation>
    <scope>NUCLEOTIDE SEQUENCE [LARGE SCALE GENOMIC DNA]</scope>
    <source>
        <strain evidence="2 3">AvVan</strain>
    </source>
</reference>